<feature type="domain" description="Protein kinase" evidence="9">
    <location>
        <begin position="11"/>
        <end position="277"/>
    </location>
</feature>
<dbReference type="PROSITE" id="PS00108">
    <property type="entry name" value="PROTEIN_KINASE_ST"/>
    <property type="match status" value="1"/>
</dbReference>
<evidence type="ECO:0000256" key="3">
    <source>
        <dbReference type="ARBA" id="ARBA00022741"/>
    </source>
</evidence>
<keyword evidence="11" id="KW-1185">Reference proteome</keyword>
<dbReference type="EC" id="2.7.11.1" evidence="1"/>
<sequence>MDLVGKQFGNYRLLRLLGRGGFADVYLGKHLYLDSDAADSAIKILQERLSDKGYRDFVSEARILIELSHPHIIRMRDFGVEQAHPFLVMEYAPHGTLRQHLPHDTQIDLLTVITTIKQIASALQYAHNHKIIHRDLKPSNILLGRHQELLVSDFGIARIVSTTRPTTAQMEKHIAGTALYMAPEQFQGKAVFASDQYSLAIMAYEWLCGRRPFAGSFVELFSLHQLVPPVPLRSYNPSIPPEVEHVILQALAKDPTQRFPSIEAFAAAFEEAAHPPLLDPVADASSSSAPLSPLIVAAIETRIPPPPLVATPALETSVTLDNTTQPPAADSAALSSVEQSVPSRDVQTDNQSVGDHSNSPAAPTLPERDLITSGKKAQLVFSPRSPVLRRSTFLMPQWRIFLAILAVFLLASALVATFISFNVMQTSGTADATTSQSSTLTSSPSARETSASSSTSKESTGNGTTPSTQPTTQPPAQSTQPATVLPPTPTPTPHPCLGRILPSNPIYQGNGYAFSNGGTFVAASAYCGGRAYYVFTKAPLVANTQVRLCLSSGSCGGWVRFTSVGSKLLIARGMTKGTTFHLQFQGYGATGSYNVYGTLYY</sequence>
<reference evidence="10 11" key="1">
    <citation type="journal article" date="2011" name="Stand. Genomic Sci.">
        <title>Non-contiguous finished genome sequence and contextual data of the filamentous soil bacterium Ktedonobacter racemifer type strain (SOSP1-21).</title>
        <authorList>
            <person name="Chang Y.J."/>
            <person name="Land M."/>
            <person name="Hauser L."/>
            <person name="Chertkov O."/>
            <person name="Del Rio T.G."/>
            <person name="Nolan M."/>
            <person name="Copeland A."/>
            <person name="Tice H."/>
            <person name="Cheng J.F."/>
            <person name="Lucas S."/>
            <person name="Han C."/>
            <person name="Goodwin L."/>
            <person name="Pitluck S."/>
            <person name="Ivanova N."/>
            <person name="Ovchinikova G."/>
            <person name="Pati A."/>
            <person name="Chen A."/>
            <person name="Palaniappan K."/>
            <person name="Mavromatis K."/>
            <person name="Liolios K."/>
            <person name="Brettin T."/>
            <person name="Fiebig A."/>
            <person name="Rohde M."/>
            <person name="Abt B."/>
            <person name="Goker M."/>
            <person name="Detter J.C."/>
            <person name="Woyke T."/>
            <person name="Bristow J."/>
            <person name="Eisen J.A."/>
            <person name="Markowitz V."/>
            <person name="Hugenholtz P."/>
            <person name="Kyrpides N.C."/>
            <person name="Klenk H.P."/>
            <person name="Lapidus A."/>
        </authorList>
    </citation>
    <scope>NUCLEOTIDE SEQUENCE [LARGE SCALE GENOMIC DNA]</scope>
    <source>
        <strain evidence="11">DSM 44963</strain>
    </source>
</reference>
<evidence type="ECO:0000256" key="4">
    <source>
        <dbReference type="ARBA" id="ARBA00022777"/>
    </source>
</evidence>
<keyword evidence="8" id="KW-0472">Membrane</keyword>
<evidence type="ECO:0000313" key="10">
    <source>
        <dbReference type="EMBL" id="EFH81207.1"/>
    </source>
</evidence>
<dbReference type="CDD" id="cd14014">
    <property type="entry name" value="STKc_PknB_like"/>
    <property type="match status" value="1"/>
</dbReference>
<evidence type="ECO:0000256" key="7">
    <source>
        <dbReference type="SAM" id="MobiDB-lite"/>
    </source>
</evidence>
<keyword evidence="10" id="KW-0723">Serine/threonine-protein kinase</keyword>
<evidence type="ECO:0000256" key="5">
    <source>
        <dbReference type="ARBA" id="ARBA00022840"/>
    </source>
</evidence>
<evidence type="ECO:0000313" key="11">
    <source>
        <dbReference type="Proteomes" id="UP000004508"/>
    </source>
</evidence>
<feature type="compositionally biased region" description="Polar residues" evidence="7">
    <location>
        <begin position="333"/>
        <end position="342"/>
    </location>
</feature>
<protein>
    <recommendedName>
        <fullName evidence="1">non-specific serine/threonine protein kinase</fullName>
        <ecNumber evidence="1">2.7.11.1</ecNumber>
    </recommendedName>
</protein>
<comment type="caution">
    <text evidence="10">The sequence shown here is derived from an EMBL/GenBank/DDBJ whole genome shotgun (WGS) entry which is preliminary data.</text>
</comment>
<gene>
    <name evidence="10" type="ORF">Krac_1908</name>
</gene>
<dbReference type="AlphaFoldDB" id="D6U3W9"/>
<dbReference type="Proteomes" id="UP000004508">
    <property type="component" value="Unassembled WGS sequence"/>
</dbReference>
<dbReference type="RefSeq" id="WP_007918432.1">
    <property type="nucleotide sequence ID" value="NZ_ADVG01000004.1"/>
</dbReference>
<dbReference type="PANTHER" id="PTHR43289:SF6">
    <property type="entry name" value="SERINE_THREONINE-PROTEIN KINASE NEKL-3"/>
    <property type="match status" value="1"/>
</dbReference>
<dbReference type="OrthoDB" id="9788659at2"/>
<organism evidence="10 11">
    <name type="scientific">Ktedonobacter racemifer DSM 44963</name>
    <dbReference type="NCBI Taxonomy" id="485913"/>
    <lineage>
        <taxon>Bacteria</taxon>
        <taxon>Bacillati</taxon>
        <taxon>Chloroflexota</taxon>
        <taxon>Ktedonobacteria</taxon>
        <taxon>Ktedonobacterales</taxon>
        <taxon>Ktedonobacteraceae</taxon>
        <taxon>Ktedonobacter</taxon>
    </lineage>
</organism>
<dbReference type="InParanoid" id="D6U3W9"/>
<dbReference type="InterPro" id="IPR011009">
    <property type="entry name" value="Kinase-like_dom_sf"/>
</dbReference>
<feature type="compositionally biased region" description="Low complexity" evidence="7">
    <location>
        <begin position="428"/>
        <end position="483"/>
    </location>
</feature>
<keyword evidence="8" id="KW-1133">Transmembrane helix</keyword>
<name>D6U3W9_KTERA</name>
<feature type="binding site" evidence="6">
    <location>
        <position position="43"/>
    </location>
    <ligand>
        <name>ATP</name>
        <dbReference type="ChEBI" id="CHEBI:30616"/>
    </ligand>
</feature>
<evidence type="ECO:0000256" key="8">
    <source>
        <dbReference type="SAM" id="Phobius"/>
    </source>
</evidence>
<dbReference type="PROSITE" id="PS00107">
    <property type="entry name" value="PROTEIN_KINASE_ATP"/>
    <property type="match status" value="1"/>
</dbReference>
<evidence type="ECO:0000256" key="1">
    <source>
        <dbReference type="ARBA" id="ARBA00012513"/>
    </source>
</evidence>
<accession>D6U3W9</accession>
<dbReference type="GO" id="GO:0005524">
    <property type="term" value="F:ATP binding"/>
    <property type="evidence" value="ECO:0007669"/>
    <property type="project" value="UniProtKB-UniRule"/>
</dbReference>
<dbReference type="PROSITE" id="PS50011">
    <property type="entry name" value="PROTEIN_KINASE_DOM"/>
    <property type="match status" value="1"/>
</dbReference>
<evidence type="ECO:0000256" key="2">
    <source>
        <dbReference type="ARBA" id="ARBA00022679"/>
    </source>
</evidence>
<dbReference type="InterPro" id="IPR000719">
    <property type="entry name" value="Prot_kinase_dom"/>
</dbReference>
<feature type="transmembrane region" description="Helical" evidence="8">
    <location>
        <begin position="400"/>
        <end position="421"/>
    </location>
</feature>
<dbReference type="SUPFAM" id="SSF56112">
    <property type="entry name" value="Protein kinase-like (PK-like)"/>
    <property type="match status" value="1"/>
</dbReference>
<dbReference type="InterPro" id="IPR008271">
    <property type="entry name" value="Ser/Thr_kinase_AS"/>
</dbReference>
<evidence type="ECO:0000256" key="6">
    <source>
        <dbReference type="PROSITE-ProRule" id="PRU10141"/>
    </source>
</evidence>
<proteinExistence type="predicted"/>
<feature type="compositionally biased region" description="Polar residues" evidence="7">
    <location>
        <begin position="348"/>
        <end position="361"/>
    </location>
</feature>
<keyword evidence="2" id="KW-0808">Transferase</keyword>
<dbReference type="Pfam" id="PF00069">
    <property type="entry name" value="Pkinase"/>
    <property type="match status" value="1"/>
</dbReference>
<dbReference type="Gene3D" id="1.10.510.10">
    <property type="entry name" value="Transferase(Phosphotransferase) domain 1"/>
    <property type="match status" value="1"/>
</dbReference>
<feature type="compositionally biased region" description="Pro residues" evidence="7">
    <location>
        <begin position="484"/>
        <end position="494"/>
    </location>
</feature>
<keyword evidence="8" id="KW-0812">Transmembrane</keyword>
<dbReference type="SMART" id="SM00220">
    <property type="entry name" value="S_TKc"/>
    <property type="match status" value="1"/>
</dbReference>
<keyword evidence="3 6" id="KW-0547">Nucleotide-binding</keyword>
<dbReference type="EMBL" id="ADVG01000004">
    <property type="protein sequence ID" value="EFH81207.1"/>
    <property type="molecule type" value="Genomic_DNA"/>
</dbReference>
<dbReference type="STRING" id="485913.Krac_1908"/>
<dbReference type="GO" id="GO:0004674">
    <property type="term" value="F:protein serine/threonine kinase activity"/>
    <property type="evidence" value="ECO:0007669"/>
    <property type="project" value="UniProtKB-KW"/>
</dbReference>
<dbReference type="eggNOG" id="COG0515">
    <property type="taxonomic scope" value="Bacteria"/>
</dbReference>
<feature type="region of interest" description="Disordered" evidence="7">
    <location>
        <begin position="428"/>
        <end position="497"/>
    </location>
</feature>
<dbReference type="InterPro" id="IPR017441">
    <property type="entry name" value="Protein_kinase_ATP_BS"/>
</dbReference>
<feature type="region of interest" description="Disordered" evidence="7">
    <location>
        <begin position="320"/>
        <end position="368"/>
    </location>
</feature>
<evidence type="ECO:0000259" key="9">
    <source>
        <dbReference type="PROSITE" id="PS50011"/>
    </source>
</evidence>
<dbReference type="PANTHER" id="PTHR43289">
    <property type="entry name" value="MITOGEN-ACTIVATED PROTEIN KINASE KINASE KINASE 20-RELATED"/>
    <property type="match status" value="1"/>
</dbReference>
<keyword evidence="4 10" id="KW-0418">Kinase</keyword>
<keyword evidence="5 6" id="KW-0067">ATP-binding</keyword>